<organism evidence="1 2">
    <name type="scientific">Crepidotus variabilis</name>
    <dbReference type="NCBI Taxonomy" id="179855"/>
    <lineage>
        <taxon>Eukaryota</taxon>
        <taxon>Fungi</taxon>
        <taxon>Dikarya</taxon>
        <taxon>Basidiomycota</taxon>
        <taxon>Agaricomycotina</taxon>
        <taxon>Agaricomycetes</taxon>
        <taxon>Agaricomycetidae</taxon>
        <taxon>Agaricales</taxon>
        <taxon>Agaricineae</taxon>
        <taxon>Crepidotaceae</taxon>
        <taxon>Crepidotus</taxon>
    </lineage>
</organism>
<dbReference type="Proteomes" id="UP000807306">
    <property type="component" value="Unassembled WGS sequence"/>
</dbReference>
<name>A0A9P6ELW3_9AGAR</name>
<evidence type="ECO:0000313" key="1">
    <source>
        <dbReference type="EMBL" id="KAF9531531.1"/>
    </source>
</evidence>
<dbReference type="EMBL" id="MU157835">
    <property type="protein sequence ID" value="KAF9531531.1"/>
    <property type="molecule type" value="Genomic_DNA"/>
</dbReference>
<dbReference type="AlphaFoldDB" id="A0A9P6ELW3"/>
<evidence type="ECO:0000313" key="2">
    <source>
        <dbReference type="Proteomes" id="UP000807306"/>
    </source>
</evidence>
<comment type="caution">
    <text evidence="1">The sequence shown here is derived from an EMBL/GenBank/DDBJ whole genome shotgun (WGS) entry which is preliminary data.</text>
</comment>
<accession>A0A9P6ELW3</accession>
<sequence>MVKPDYEPGQSFLLDQYPFELVAAVLGQAAQVNHENAERKPRFIASPLILRQVCRSWKAFVDSTPSLWQALVISFPRMETDIVTGVKKWSNRVGTLPIDVYIDGSNLRQTLAWFKKFEAIGDSLAILHPKWRLLELLNVKNFFVNLIQSRLRRAFGGLTIFPILEVVAIHISPNEFSHPTALDFRSLDKLKCLDIRGQKNNFNAHAIPQTQAAQLTNFRLERTSFDFEALGLFVNLRVLHFSPFDAPPARPFGLMSKVLLEQLESLTFVATSWNLTLSIFQRLCLPKLLNLSIALHSSPEPDSDSDTQTIPEVQPLFEEELHSILASFRQVTQLGLVVKTKELTIGRPFFEGLGLLKGPVRLPKLRLFSYEGNLQLESVFCLQSILERCSCRSPPPTTPNSSGSGSYSPDVAALKFVKIKSNDLRPFLLPNNFSRGTEAYATIKEMVVQNTLWLIDDEDKALI</sequence>
<proteinExistence type="predicted"/>
<reference evidence="1" key="1">
    <citation type="submission" date="2020-11" db="EMBL/GenBank/DDBJ databases">
        <authorList>
            <consortium name="DOE Joint Genome Institute"/>
            <person name="Ahrendt S."/>
            <person name="Riley R."/>
            <person name="Andreopoulos W."/>
            <person name="Labutti K."/>
            <person name="Pangilinan J."/>
            <person name="Ruiz-Duenas F.J."/>
            <person name="Barrasa J.M."/>
            <person name="Sanchez-Garcia M."/>
            <person name="Camarero S."/>
            <person name="Miyauchi S."/>
            <person name="Serrano A."/>
            <person name="Linde D."/>
            <person name="Babiker R."/>
            <person name="Drula E."/>
            <person name="Ayuso-Fernandez I."/>
            <person name="Pacheco R."/>
            <person name="Padilla G."/>
            <person name="Ferreira P."/>
            <person name="Barriuso J."/>
            <person name="Kellner H."/>
            <person name="Castanera R."/>
            <person name="Alfaro M."/>
            <person name="Ramirez L."/>
            <person name="Pisabarro A.G."/>
            <person name="Kuo A."/>
            <person name="Tritt A."/>
            <person name="Lipzen A."/>
            <person name="He G."/>
            <person name="Yan M."/>
            <person name="Ng V."/>
            <person name="Cullen D."/>
            <person name="Martin F."/>
            <person name="Rosso M.-N."/>
            <person name="Henrissat B."/>
            <person name="Hibbett D."/>
            <person name="Martinez A.T."/>
            <person name="Grigoriev I.V."/>
        </authorList>
    </citation>
    <scope>NUCLEOTIDE SEQUENCE</scope>
    <source>
        <strain evidence="1">CBS 506.95</strain>
    </source>
</reference>
<keyword evidence="2" id="KW-1185">Reference proteome</keyword>
<gene>
    <name evidence="1" type="ORF">CPB83DRAFT_849192</name>
</gene>
<evidence type="ECO:0008006" key="3">
    <source>
        <dbReference type="Google" id="ProtNLM"/>
    </source>
</evidence>
<protein>
    <recommendedName>
        <fullName evidence="3">F-box domain-containing protein</fullName>
    </recommendedName>
</protein>